<organism evidence="1 2">
    <name type="scientific">Paenibacillus pectinilyticus</name>
    <dbReference type="NCBI Taxonomy" id="512399"/>
    <lineage>
        <taxon>Bacteria</taxon>
        <taxon>Bacillati</taxon>
        <taxon>Bacillota</taxon>
        <taxon>Bacilli</taxon>
        <taxon>Bacillales</taxon>
        <taxon>Paenibacillaceae</taxon>
        <taxon>Paenibacillus</taxon>
    </lineage>
</organism>
<dbReference type="OrthoDB" id="9807321at2"/>
<keyword evidence="2" id="KW-1185">Reference proteome</keyword>
<accession>A0A1C1A5L1</accession>
<evidence type="ECO:0000313" key="1">
    <source>
        <dbReference type="EMBL" id="OCT15846.1"/>
    </source>
</evidence>
<proteinExistence type="predicted"/>
<evidence type="ECO:0008006" key="3">
    <source>
        <dbReference type="Google" id="ProtNLM"/>
    </source>
</evidence>
<comment type="caution">
    <text evidence="1">The sequence shown here is derived from an EMBL/GenBank/DDBJ whole genome shotgun (WGS) entry which is preliminary data.</text>
</comment>
<name>A0A1C1A5L1_9BACL</name>
<protein>
    <recommendedName>
        <fullName evidence="3">AraC-type arabinose-binding/dimerisation domain-containing protein</fullName>
    </recommendedName>
</protein>
<evidence type="ECO:0000313" key="2">
    <source>
        <dbReference type="Proteomes" id="UP000093309"/>
    </source>
</evidence>
<dbReference type="EMBL" id="LYPC01000012">
    <property type="protein sequence ID" value="OCT15846.1"/>
    <property type="molecule type" value="Genomic_DNA"/>
</dbReference>
<sequence>MNFHQLIPLVPLIDHIQTGSSSVAIESSPAKYQLIIVRQGHLTLNWDGHEPIICSQAYACHPDQGDYTLQVPRTKTVDYVIITYTMLPLEHIWTLQGHLTTLSEIKIHYMLD</sequence>
<reference evidence="2" key="1">
    <citation type="submission" date="2016-05" db="EMBL/GenBank/DDBJ databases">
        <title>Paenibacillus oryzae. sp. nov., isolated from the rice root.</title>
        <authorList>
            <person name="Zhang J."/>
            <person name="Zhang X."/>
        </authorList>
    </citation>
    <scope>NUCLEOTIDE SEQUENCE [LARGE SCALE GENOMIC DNA]</scope>
    <source>
        <strain evidence="2">KCTC13222</strain>
    </source>
</reference>
<dbReference type="AlphaFoldDB" id="A0A1C1A5L1"/>
<dbReference type="RefSeq" id="WP_065851351.1">
    <property type="nucleotide sequence ID" value="NZ_LYPC01000012.1"/>
</dbReference>
<gene>
    <name evidence="1" type="ORF">A8709_09470</name>
</gene>
<dbReference type="Proteomes" id="UP000093309">
    <property type="component" value="Unassembled WGS sequence"/>
</dbReference>